<dbReference type="EMBL" id="JAFVMG010000016">
    <property type="protein sequence ID" value="MBO1329232.1"/>
    <property type="molecule type" value="Genomic_DNA"/>
</dbReference>
<gene>
    <name evidence="2" type="ORF">J2D75_12200</name>
</gene>
<evidence type="ECO:0000313" key="2">
    <source>
        <dbReference type="EMBL" id="MBO1329232.1"/>
    </source>
</evidence>
<keyword evidence="3" id="KW-1185">Reference proteome</keyword>
<reference evidence="2 3" key="1">
    <citation type="submission" date="2021-03" db="EMBL/GenBank/DDBJ databases">
        <title>The complete genome sequence of Acetobacter suratthaniensis TBRC 1719.</title>
        <authorList>
            <person name="Charoenyingcharoen P."/>
            <person name="Yukphan P."/>
        </authorList>
    </citation>
    <scope>NUCLEOTIDE SEQUENCE [LARGE SCALE GENOMIC DNA]</scope>
    <source>
        <strain evidence="2 3">TBRC 1719</strain>
    </source>
</reference>
<feature type="signal peptide" evidence="1">
    <location>
        <begin position="1"/>
        <end position="22"/>
    </location>
</feature>
<organism evidence="2 3">
    <name type="scientific">Acetobacter suratthaniensis</name>
    <dbReference type="NCBI Taxonomy" id="1502841"/>
    <lineage>
        <taxon>Bacteria</taxon>
        <taxon>Pseudomonadati</taxon>
        <taxon>Pseudomonadota</taxon>
        <taxon>Alphaproteobacteria</taxon>
        <taxon>Acetobacterales</taxon>
        <taxon>Acetobacteraceae</taxon>
        <taxon>Acetobacter</taxon>
    </lineage>
</organism>
<dbReference type="RefSeq" id="WP_207855094.1">
    <property type="nucleotide sequence ID" value="NZ_JAFVMG010000016.1"/>
</dbReference>
<protein>
    <submittedName>
        <fullName evidence="2">Uncharacterized protein</fullName>
    </submittedName>
</protein>
<feature type="chain" id="PRO_5046777903" evidence="1">
    <location>
        <begin position="23"/>
        <end position="202"/>
    </location>
</feature>
<accession>A0ABS3LPC6</accession>
<dbReference type="InterPro" id="IPR006311">
    <property type="entry name" value="TAT_signal"/>
</dbReference>
<evidence type="ECO:0000256" key="1">
    <source>
        <dbReference type="SAM" id="SignalP"/>
    </source>
</evidence>
<keyword evidence="1" id="KW-0732">Signal</keyword>
<evidence type="ECO:0000313" key="3">
    <source>
        <dbReference type="Proteomes" id="UP000664399"/>
    </source>
</evidence>
<sequence length="202" mass="20221">MKRLSRRALLRSSGLAGLGLLAACTVTTTHGVTTITLDVAKVKNYGQAGLNAATTVTSFLSTLPVMAPYALAITAAETALSGALSAFSSAAGSTLTISYNDASWKTRVDSILSDLDTLSAAIESAIAGSGAALTAPALSNAKTVYGALATLISVFKALLGVADAKAPAASHMRVTRAMVLAGAPVPATGMTEVRALAVLGVR</sequence>
<proteinExistence type="predicted"/>
<name>A0ABS3LPC6_9PROT</name>
<dbReference type="PROSITE" id="PS51318">
    <property type="entry name" value="TAT"/>
    <property type="match status" value="1"/>
</dbReference>
<dbReference type="PROSITE" id="PS51257">
    <property type="entry name" value="PROKAR_LIPOPROTEIN"/>
    <property type="match status" value="1"/>
</dbReference>
<comment type="caution">
    <text evidence="2">The sequence shown here is derived from an EMBL/GenBank/DDBJ whole genome shotgun (WGS) entry which is preliminary data.</text>
</comment>
<dbReference type="Proteomes" id="UP000664399">
    <property type="component" value="Unassembled WGS sequence"/>
</dbReference>